<dbReference type="Pfam" id="PF00015">
    <property type="entry name" value="MCPsignal"/>
    <property type="match status" value="1"/>
</dbReference>
<name>A0A1V4IIG6_9CLOT</name>
<gene>
    <name evidence="6" type="primary">mcp4_15</name>
    <name evidence="6" type="ORF">CLCHR_33240</name>
    <name evidence="7" type="ORF">D2A34_00685</name>
</gene>
<evidence type="ECO:0000313" key="7">
    <source>
        <dbReference type="EMBL" id="RII35919.1"/>
    </source>
</evidence>
<organism evidence="6 8">
    <name type="scientific">Clostridium chromiireducens</name>
    <dbReference type="NCBI Taxonomy" id="225345"/>
    <lineage>
        <taxon>Bacteria</taxon>
        <taxon>Bacillati</taxon>
        <taxon>Bacillota</taxon>
        <taxon>Clostridia</taxon>
        <taxon>Eubacteriales</taxon>
        <taxon>Clostridiaceae</taxon>
        <taxon>Clostridium</taxon>
    </lineage>
</organism>
<dbReference type="PROSITE" id="PS50111">
    <property type="entry name" value="CHEMOTAXIS_TRANSDUC_2"/>
    <property type="match status" value="1"/>
</dbReference>
<dbReference type="GO" id="GO:0006935">
    <property type="term" value="P:chemotaxis"/>
    <property type="evidence" value="ECO:0007669"/>
    <property type="project" value="InterPro"/>
</dbReference>
<sequence length="510" mass="57371">MEKKESFIIEFNKKSLKLVLIIYLLSCSLSLIFFSALKFLGYNDDISISSLAMIGVFVVIYAVLFRICYRSTITKDGFNIKAFNITKGVILFITYFHYIFLNFTMHLNSLWLVIFFFVMLGALFFDVKMIIVSIVLSILCQIIVFVHDPSIFQDRQLFMAESLMRIITILLTLTAILLIVYFSSRLLKSIEEKEIEIGEENQKLISLFENMSKFSSSILESSENLSAAIEEQTSSLLEVSGTSQALSDDSNEMLIKSDGNKDNLNALLNANEVVVSKTKDSEDKIKDLINITNNNQKSLDETITIIRDIKNSIEDTFQSTKDLEHKSRQVDEILTLIGDISEQTNLLALNASIEAARAGEYGKGFAVVAEEIRKLAEGTKESLNQVSSIVNELKYKINTVQEQMNDNNEKSQKGDSILNETVKGLTMMNTNLKSFTNNIMDIGNASETLLTKAKGLVESNEEIFNITKDTIPKYGIVTEQIAQSASTSEEIEANINELRNIAESMNRLTE</sequence>
<feature type="domain" description="Methyl-accepting transducer" evidence="5">
    <location>
        <begin position="228"/>
        <end position="464"/>
    </location>
</feature>
<dbReference type="Proteomes" id="UP000265930">
    <property type="component" value="Unassembled WGS sequence"/>
</dbReference>
<dbReference type="InterPro" id="IPR004089">
    <property type="entry name" value="MCPsignal_dom"/>
</dbReference>
<proteinExistence type="inferred from homology"/>
<reference evidence="7 9" key="2">
    <citation type="submission" date="2018-08" db="EMBL/GenBank/DDBJ databases">
        <title>Genome of Clostridium chromiireducens C1, DSM12136.</title>
        <authorList>
            <person name="Xing M."/>
            <person name="Wei Y."/>
            <person name="Ang E.L."/>
            <person name="Zhao H."/>
            <person name="Zhang Y."/>
        </authorList>
    </citation>
    <scope>NUCLEOTIDE SEQUENCE [LARGE SCALE GENOMIC DNA]</scope>
    <source>
        <strain evidence="7 9">C1</strain>
    </source>
</reference>
<feature type="transmembrane region" description="Helical" evidence="4">
    <location>
        <begin position="162"/>
        <end position="183"/>
    </location>
</feature>
<dbReference type="Gene3D" id="1.10.287.950">
    <property type="entry name" value="Methyl-accepting chemotaxis protein"/>
    <property type="match status" value="1"/>
</dbReference>
<dbReference type="EMBL" id="QXDJ01000001">
    <property type="protein sequence ID" value="RII35919.1"/>
    <property type="molecule type" value="Genomic_DNA"/>
</dbReference>
<evidence type="ECO:0000313" key="8">
    <source>
        <dbReference type="Proteomes" id="UP000191056"/>
    </source>
</evidence>
<evidence type="ECO:0000256" key="3">
    <source>
        <dbReference type="PROSITE-ProRule" id="PRU00284"/>
    </source>
</evidence>
<dbReference type="PRINTS" id="PR00260">
    <property type="entry name" value="CHEMTRNSDUCR"/>
</dbReference>
<keyword evidence="4" id="KW-0472">Membrane</keyword>
<feature type="transmembrane region" description="Helical" evidence="4">
    <location>
        <begin position="130"/>
        <end position="147"/>
    </location>
</feature>
<dbReference type="PANTHER" id="PTHR32089">
    <property type="entry name" value="METHYL-ACCEPTING CHEMOTAXIS PROTEIN MCPB"/>
    <property type="match status" value="1"/>
</dbReference>
<evidence type="ECO:0000256" key="2">
    <source>
        <dbReference type="ARBA" id="ARBA00029447"/>
    </source>
</evidence>
<dbReference type="OrthoDB" id="9811961at2"/>
<protein>
    <submittedName>
        <fullName evidence="6 7">Chemotaxis protein</fullName>
    </submittedName>
</protein>
<accession>A0A1V4IIG6</accession>
<dbReference type="GO" id="GO:0007165">
    <property type="term" value="P:signal transduction"/>
    <property type="evidence" value="ECO:0007669"/>
    <property type="project" value="UniProtKB-KW"/>
</dbReference>
<comment type="caution">
    <text evidence="6">The sequence shown here is derived from an EMBL/GenBank/DDBJ whole genome shotgun (WGS) entry which is preliminary data.</text>
</comment>
<keyword evidence="8" id="KW-1185">Reference proteome</keyword>
<evidence type="ECO:0000313" key="6">
    <source>
        <dbReference type="EMBL" id="OPJ59743.1"/>
    </source>
</evidence>
<evidence type="ECO:0000256" key="4">
    <source>
        <dbReference type="SAM" id="Phobius"/>
    </source>
</evidence>
<dbReference type="PANTHER" id="PTHR32089:SF112">
    <property type="entry name" value="LYSOZYME-LIKE PROTEIN-RELATED"/>
    <property type="match status" value="1"/>
</dbReference>
<keyword evidence="1 3" id="KW-0807">Transducer</keyword>
<feature type="transmembrane region" description="Helical" evidence="4">
    <location>
        <begin position="107"/>
        <end position="125"/>
    </location>
</feature>
<dbReference type="STRING" id="225345.CLCHR_33240"/>
<keyword evidence="4" id="KW-0812">Transmembrane</keyword>
<dbReference type="InterPro" id="IPR004090">
    <property type="entry name" value="Chemotax_Me-accpt_rcpt"/>
</dbReference>
<feature type="transmembrane region" description="Helical" evidence="4">
    <location>
        <begin position="20"/>
        <end position="40"/>
    </location>
</feature>
<dbReference type="GO" id="GO:0016020">
    <property type="term" value="C:membrane"/>
    <property type="evidence" value="ECO:0007669"/>
    <property type="project" value="InterPro"/>
</dbReference>
<dbReference type="SUPFAM" id="SSF58104">
    <property type="entry name" value="Methyl-accepting chemotaxis protein (MCP) signaling domain"/>
    <property type="match status" value="1"/>
</dbReference>
<feature type="transmembrane region" description="Helical" evidence="4">
    <location>
        <begin position="46"/>
        <end position="69"/>
    </location>
</feature>
<comment type="similarity">
    <text evidence="2">Belongs to the methyl-accepting chemotaxis (MCP) protein family.</text>
</comment>
<dbReference type="RefSeq" id="WP_079440916.1">
    <property type="nucleotide sequence ID" value="NZ_JBLZIA010000001.1"/>
</dbReference>
<evidence type="ECO:0000259" key="5">
    <source>
        <dbReference type="PROSITE" id="PS50111"/>
    </source>
</evidence>
<evidence type="ECO:0000256" key="1">
    <source>
        <dbReference type="ARBA" id="ARBA00023224"/>
    </source>
</evidence>
<dbReference type="SMART" id="SM00283">
    <property type="entry name" value="MA"/>
    <property type="match status" value="1"/>
</dbReference>
<feature type="transmembrane region" description="Helical" evidence="4">
    <location>
        <begin position="81"/>
        <end position="101"/>
    </location>
</feature>
<dbReference type="EMBL" id="MZGT01000047">
    <property type="protein sequence ID" value="OPJ59743.1"/>
    <property type="molecule type" value="Genomic_DNA"/>
</dbReference>
<keyword evidence="4" id="KW-1133">Transmembrane helix</keyword>
<dbReference type="Proteomes" id="UP000191056">
    <property type="component" value="Unassembled WGS sequence"/>
</dbReference>
<dbReference type="AlphaFoldDB" id="A0A1V4IIG6"/>
<evidence type="ECO:0000313" key="9">
    <source>
        <dbReference type="Proteomes" id="UP000265930"/>
    </source>
</evidence>
<dbReference type="GO" id="GO:0004888">
    <property type="term" value="F:transmembrane signaling receptor activity"/>
    <property type="evidence" value="ECO:0007669"/>
    <property type="project" value="InterPro"/>
</dbReference>
<reference evidence="6 8" key="1">
    <citation type="submission" date="2017-03" db="EMBL/GenBank/DDBJ databases">
        <title>Genome sequence of Clostridium chromiireducens DSM 23318.</title>
        <authorList>
            <person name="Poehlein A."/>
            <person name="Daniel R."/>
        </authorList>
    </citation>
    <scope>NUCLEOTIDE SEQUENCE [LARGE SCALE GENOMIC DNA]</scope>
    <source>
        <strain evidence="6 8">DSM 23318</strain>
    </source>
</reference>